<gene>
    <name evidence="1" type="ORF">CYCCA115_LOCUS5349</name>
</gene>
<name>A0AAD2FFG2_9STRA</name>
<organism evidence="1 2">
    <name type="scientific">Cylindrotheca closterium</name>
    <dbReference type="NCBI Taxonomy" id="2856"/>
    <lineage>
        <taxon>Eukaryota</taxon>
        <taxon>Sar</taxon>
        <taxon>Stramenopiles</taxon>
        <taxon>Ochrophyta</taxon>
        <taxon>Bacillariophyta</taxon>
        <taxon>Bacillariophyceae</taxon>
        <taxon>Bacillariophycidae</taxon>
        <taxon>Bacillariales</taxon>
        <taxon>Bacillariaceae</taxon>
        <taxon>Cylindrotheca</taxon>
    </lineage>
</organism>
<dbReference type="Gene3D" id="3.40.50.150">
    <property type="entry name" value="Vaccinia Virus protein VP39"/>
    <property type="match status" value="1"/>
</dbReference>
<dbReference type="EMBL" id="CAKOGP040000557">
    <property type="protein sequence ID" value="CAJ1936752.1"/>
    <property type="molecule type" value="Genomic_DNA"/>
</dbReference>
<dbReference type="Proteomes" id="UP001295423">
    <property type="component" value="Unassembled WGS sequence"/>
</dbReference>
<accession>A0AAD2FFG2</accession>
<reference evidence="1" key="1">
    <citation type="submission" date="2023-08" db="EMBL/GenBank/DDBJ databases">
        <authorList>
            <person name="Audoor S."/>
            <person name="Bilcke G."/>
        </authorList>
    </citation>
    <scope>NUCLEOTIDE SEQUENCE</scope>
</reference>
<sequence length="478" mass="53185">MSSVSTSSLIVYGRVAMKCVHSTLLILSLSYCNSLTYLCKTKETFKLAELQWLEVELNAMSSQEAKGDNEKKVEPYHVKKLLVDRATGSTLFQLDTFDEKCDGALFQEDQSLLSPTAPSSLQKCDWIAQVLVGTKDSAAALVQTLQEVAKDTKLLEIEKDWNLNYVRMDGAKDGETKNHPRQSATTYTKNSLLQAVAQALAVPPALDPKEAKQQLLLVDAFCDKDGRTTRQCYLGVIQERKDGESAFSNPLSILQDWSKRPFQYSSAINPQVAESIMDILWDMMLPFNSDNDDEEEAQLTLLDPTCGSGTFLALAMDRGMRIEAYDCNLQCVEGSKRNMEYLFSDTTADAMTDPQFLLQVSQHDSTNPLPITLTDSGHKIDCVIANLPWGINSSVDDDDQNVKILRSVRQRILPRTPCAFVTRSAEEMVDFGGFEVLGQAHVPQRGFLLPKGSKKKKGAKDLERNGRNQCVVTIVRAK</sequence>
<evidence type="ECO:0000313" key="2">
    <source>
        <dbReference type="Proteomes" id="UP001295423"/>
    </source>
</evidence>
<dbReference type="AlphaFoldDB" id="A0AAD2FFG2"/>
<dbReference type="SUPFAM" id="SSF53335">
    <property type="entry name" value="S-adenosyl-L-methionine-dependent methyltransferases"/>
    <property type="match status" value="1"/>
</dbReference>
<proteinExistence type="predicted"/>
<keyword evidence="2" id="KW-1185">Reference proteome</keyword>
<comment type="caution">
    <text evidence="1">The sequence shown here is derived from an EMBL/GenBank/DDBJ whole genome shotgun (WGS) entry which is preliminary data.</text>
</comment>
<evidence type="ECO:0000313" key="1">
    <source>
        <dbReference type="EMBL" id="CAJ1936752.1"/>
    </source>
</evidence>
<dbReference type="InterPro" id="IPR029063">
    <property type="entry name" value="SAM-dependent_MTases_sf"/>
</dbReference>
<protein>
    <submittedName>
        <fullName evidence="1">Uncharacterized protein</fullName>
    </submittedName>
</protein>